<dbReference type="HOGENOM" id="CLU_915617_0_0_1"/>
<proteinExistence type="predicted"/>
<organism evidence="1 2">
    <name type="scientific">Serendipita indica (strain DSM 11827)</name>
    <name type="common">Root endophyte fungus</name>
    <name type="synonym">Piriformospora indica</name>
    <dbReference type="NCBI Taxonomy" id="1109443"/>
    <lineage>
        <taxon>Eukaryota</taxon>
        <taxon>Fungi</taxon>
        <taxon>Dikarya</taxon>
        <taxon>Basidiomycota</taxon>
        <taxon>Agaricomycotina</taxon>
        <taxon>Agaricomycetes</taxon>
        <taxon>Sebacinales</taxon>
        <taxon>Serendipitaceae</taxon>
        <taxon>Serendipita</taxon>
    </lineage>
</organism>
<dbReference type="Proteomes" id="UP000007148">
    <property type="component" value="Unassembled WGS sequence"/>
</dbReference>
<protein>
    <submittedName>
        <fullName evidence="1">Uncharacterized protein</fullName>
    </submittedName>
</protein>
<dbReference type="OrthoDB" id="3248424at2759"/>
<comment type="caution">
    <text evidence="1">The sequence shown here is derived from an EMBL/GenBank/DDBJ whole genome shotgun (WGS) entry which is preliminary data.</text>
</comment>
<reference evidence="1 2" key="1">
    <citation type="journal article" date="2011" name="PLoS Pathog.">
        <title>Endophytic Life Strategies Decoded by Genome and Transcriptome Analyses of the Mutualistic Root Symbiont Piriformospora indica.</title>
        <authorList>
            <person name="Zuccaro A."/>
            <person name="Lahrmann U."/>
            <person name="Guldener U."/>
            <person name="Langen G."/>
            <person name="Pfiffi S."/>
            <person name="Biedenkopf D."/>
            <person name="Wong P."/>
            <person name="Samans B."/>
            <person name="Grimm C."/>
            <person name="Basiewicz M."/>
            <person name="Murat C."/>
            <person name="Martin F."/>
            <person name="Kogel K.H."/>
        </authorList>
    </citation>
    <scope>NUCLEOTIDE SEQUENCE [LARGE SCALE GENOMIC DNA]</scope>
    <source>
        <strain evidence="1 2">DSM 11827</strain>
    </source>
</reference>
<gene>
    <name evidence="1" type="ORF">PIIN_02048</name>
</gene>
<evidence type="ECO:0000313" key="1">
    <source>
        <dbReference type="EMBL" id="CCA68182.1"/>
    </source>
</evidence>
<keyword evidence="2" id="KW-1185">Reference proteome</keyword>
<name>G4TA27_SERID</name>
<accession>G4TA27</accession>
<evidence type="ECO:0000313" key="2">
    <source>
        <dbReference type="Proteomes" id="UP000007148"/>
    </source>
</evidence>
<dbReference type="AlphaFoldDB" id="G4TA27"/>
<sequence length="304" mass="35475">MNFRRQIVGLSSSTLCFRRYFTHNSEIFKRFGHLRRVAVPKQSEKIQHGKVGVQHPTGPIVSRTRGEEHIYQKDLNYTLVTSEDEAVGLVLRNLHPLTKMRHVSRYCRAITNLRHCWIYSEGVMCLRFEDEASKRRFIEHFRSLKEYPFTTYDKQRRNWTALAPADTPVPEILPLTTEYNAKTREPGKVLVMRTPLGLPQATVGLFRAYTTPGASIQTSWTRFLAHDIWVYEYYIKFPTEALAQKALEENSGKRVTIPHRYLLPADKVRYPYGKKVHLWLGHTGLTDLPHYGTHDTMLKKFLDE</sequence>
<dbReference type="EMBL" id="CAFZ01000027">
    <property type="protein sequence ID" value="CCA68182.1"/>
    <property type="molecule type" value="Genomic_DNA"/>
</dbReference>
<dbReference type="InParanoid" id="G4TA27"/>